<dbReference type="GO" id="GO:1901170">
    <property type="term" value="P:naphthalene catabolic process"/>
    <property type="evidence" value="ECO:0007669"/>
    <property type="project" value="InterPro"/>
</dbReference>
<dbReference type="InterPro" id="IPR014440">
    <property type="entry name" value="HCCAis_GSTk"/>
</dbReference>
<dbReference type="EMBL" id="LUUB01000078">
    <property type="protein sequence ID" value="OAF06084.1"/>
    <property type="molecule type" value="Genomic_DNA"/>
</dbReference>
<dbReference type="STRING" id="1505087.AYJ54_20580"/>
<dbReference type="InterPro" id="IPR051924">
    <property type="entry name" value="GST_Kappa/NadH"/>
</dbReference>
<dbReference type="SUPFAM" id="SSF52833">
    <property type="entry name" value="Thioredoxin-like"/>
    <property type="match status" value="1"/>
</dbReference>
<dbReference type="RefSeq" id="WP_063703085.1">
    <property type="nucleotide sequence ID" value="NZ_LUUB01000078.1"/>
</dbReference>
<keyword evidence="5" id="KW-1185">Reference proteome</keyword>
<dbReference type="CDD" id="cd03022">
    <property type="entry name" value="DsbA_HCCA_Iso"/>
    <property type="match status" value="1"/>
</dbReference>
<feature type="active site" description="Nucleophile" evidence="2">
    <location>
        <position position="10"/>
    </location>
</feature>
<name>A0A176YHG5_9BRAD</name>
<comment type="caution">
    <text evidence="4">The sequence shown here is derived from an EMBL/GenBank/DDBJ whole genome shotgun (WGS) entry which is preliminary data.</text>
</comment>
<proteinExistence type="inferred from homology"/>
<dbReference type="PIRSF" id="PIRSF006386">
    <property type="entry name" value="HCCAis_GSTk"/>
    <property type="match status" value="1"/>
</dbReference>
<comment type="similarity">
    <text evidence="1">Belongs to the GST superfamily. NadH family.</text>
</comment>
<dbReference type="InterPro" id="IPR044087">
    <property type="entry name" value="NahD-like"/>
</dbReference>
<comment type="catalytic activity">
    <reaction evidence="1">
        <text>2-hydroxychromene-2-carboxylate = (3E)-4-(2-hydroxyphenyl)-2-oxobut-3-enoate</text>
        <dbReference type="Rhea" id="RHEA:27401"/>
        <dbReference type="ChEBI" id="CHEBI:59350"/>
        <dbReference type="ChEBI" id="CHEBI:59353"/>
        <dbReference type="EC" id="5.99.1.4"/>
    </reaction>
</comment>
<feature type="domain" description="DSBA-like thioredoxin" evidence="3">
    <location>
        <begin position="2"/>
        <end position="194"/>
    </location>
</feature>
<dbReference type="GO" id="GO:0018845">
    <property type="term" value="F:2-hydroxychromene-2-carboxylate isomerase activity"/>
    <property type="evidence" value="ECO:0007669"/>
    <property type="project" value="UniProtKB-UniRule"/>
</dbReference>
<dbReference type="GO" id="GO:0004602">
    <property type="term" value="F:glutathione peroxidase activity"/>
    <property type="evidence" value="ECO:0007669"/>
    <property type="project" value="TreeGrafter"/>
</dbReference>
<sequence>MIEFFFDCSSPWTYLAFHNIQPLAKELGVDISWRPILVGGIFNTVNPSVYAQREKPVPLKARYMLKDLGDWARSAGLSIKMPPTVFPVNSVKAMRGCIWQGKDMLPFATAVFAAYWGEDKDISQDAVLAEICRKVGIDEQKFFAGISEQGIKDQLKANTEEVVARGGFGSPTIFVGKTDMYFGNDRLPLIREALLRKASAA</sequence>
<accession>A0A176YHG5</accession>
<organism evidence="4 5">
    <name type="scientific">Bradyrhizobium centrolobii</name>
    <dbReference type="NCBI Taxonomy" id="1505087"/>
    <lineage>
        <taxon>Bacteria</taxon>
        <taxon>Pseudomonadati</taxon>
        <taxon>Pseudomonadota</taxon>
        <taxon>Alphaproteobacteria</taxon>
        <taxon>Hyphomicrobiales</taxon>
        <taxon>Nitrobacteraceae</taxon>
        <taxon>Bradyrhizobium</taxon>
    </lineage>
</organism>
<dbReference type="EC" id="5.99.1.4" evidence="1"/>
<dbReference type="OrthoDB" id="5244108at2"/>
<protein>
    <recommendedName>
        <fullName evidence="1">2-hydroxychromene-2-carboxylate isomerase</fullName>
        <ecNumber evidence="1">5.99.1.4</ecNumber>
    </recommendedName>
</protein>
<evidence type="ECO:0000256" key="1">
    <source>
        <dbReference type="PIRNR" id="PIRNR006386"/>
    </source>
</evidence>
<evidence type="ECO:0000259" key="3">
    <source>
        <dbReference type="Pfam" id="PF01323"/>
    </source>
</evidence>
<dbReference type="GO" id="GO:0006749">
    <property type="term" value="P:glutathione metabolic process"/>
    <property type="evidence" value="ECO:0007669"/>
    <property type="project" value="TreeGrafter"/>
</dbReference>
<dbReference type="Gene3D" id="3.40.30.10">
    <property type="entry name" value="Glutaredoxin"/>
    <property type="match status" value="1"/>
</dbReference>
<reference evidence="4 5" key="1">
    <citation type="submission" date="2016-03" db="EMBL/GenBank/DDBJ databases">
        <title>Draft Genome Sequence of the Strain BR 10245 (Bradyrhizobium sp.) isolated from nodules of Centrolobium paraense.</title>
        <authorList>
            <person name="Simoes-Araujo J.L.Sr."/>
            <person name="Barauna A.C."/>
            <person name="Silva K."/>
            <person name="Zilli J.E."/>
        </authorList>
    </citation>
    <scope>NUCLEOTIDE SEQUENCE [LARGE SCALE GENOMIC DNA]</scope>
    <source>
        <strain evidence="4 5">BR 10245</strain>
    </source>
</reference>
<evidence type="ECO:0000313" key="4">
    <source>
        <dbReference type="EMBL" id="OAF06084.1"/>
    </source>
</evidence>
<gene>
    <name evidence="4" type="ORF">AYJ54_20580</name>
</gene>
<dbReference type="Proteomes" id="UP000076959">
    <property type="component" value="Unassembled WGS sequence"/>
</dbReference>
<evidence type="ECO:0000256" key="2">
    <source>
        <dbReference type="PIRSR" id="PIRSR006386-1"/>
    </source>
</evidence>
<dbReference type="AlphaFoldDB" id="A0A176YHG5"/>
<dbReference type="InterPro" id="IPR001853">
    <property type="entry name" value="DSBA-like_thioredoxin_dom"/>
</dbReference>
<dbReference type="GO" id="GO:0004364">
    <property type="term" value="F:glutathione transferase activity"/>
    <property type="evidence" value="ECO:0007669"/>
    <property type="project" value="TreeGrafter"/>
</dbReference>
<dbReference type="PANTHER" id="PTHR42943">
    <property type="entry name" value="GLUTATHIONE S-TRANSFERASE KAPPA"/>
    <property type="match status" value="1"/>
</dbReference>
<evidence type="ECO:0000313" key="5">
    <source>
        <dbReference type="Proteomes" id="UP000076959"/>
    </source>
</evidence>
<dbReference type="PANTHER" id="PTHR42943:SF2">
    <property type="entry name" value="GLUTATHIONE S-TRANSFERASE KAPPA 1"/>
    <property type="match status" value="1"/>
</dbReference>
<keyword evidence="1 4" id="KW-0413">Isomerase</keyword>
<dbReference type="Pfam" id="PF01323">
    <property type="entry name" value="DSBA"/>
    <property type="match status" value="1"/>
</dbReference>
<dbReference type="InterPro" id="IPR036249">
    <property type="entry name" value="Thioredoxin-like_sf"/>
</dbReference>